<comment type="caution">
    <text evidence="6">The sequence shown here is derived from an EMBL/GenBank/DDBJ whole genome shotgun (WGS) entry which is preliminary data.</text>
</comment>
<dbReference type="InterPro" id="IPR001611">
    <property type="entry name" value="Leu-rich_rpt"/>
</dbReference>
<dbReference type="SUPFAM" id="SSF52058">
    <property type="entry name" value="L domain-like"/>
    <property type="match status" value="2"/>
</dbReference>
<evidence type="ECO:0000256" key="3">
    <source>
        <dbReference type="ARBA" id="ARBA00022821"/>
    </source>
</evidence>
<dbReference type="InterPro" id="IPR032675">
    <property type="entry name" value="LRR_dom_sf"/>
</dbReference>
<name>A0ABD3L492_EUCGL</name>
<dbReference type="PANTHER" id="PTHR11017:SF570">
    <property type="entry name" value="DISEASE RESISTANCE PROTEIN (TIR-NBS CLASS)-RELATED"/>
    <property type="match status" value="1"/>
</dbReference>
<protein>
    <recommendedName>
        <fullName evidence="5">TIR domain-containing protein</fullName>
    </recommendedName>
</protein>
<dbReference type="EMBL" id="JBJKBG010000003">
    <property type="protein sequence ID" value="KAL3746413.1"/>
    <property type="molecule type" value="Genomic_DNA"/>
</dbReference>
<dbReference type="Gene3D" id="3.80.10.10">
    <property type="entry name" value="Ribonuclease Inhibitor"/>
    <property type="match status" value="3"/>
</dbReference>
<dbReference type="Pfam" id="PF23282">
    <property type="entry name" value="WHD_ROQ1"/>
    <property type="match status" value="1"/>
</dbReference>
<feature type="domain" description="TIR" evidence="5">
    <location>
        <begin position="58"/>
        <end position="226"/>
    </location>
</feature>
<keyword evidence="3" id="KW-0611">Plant defense</keyword>
<dbReference type="FunFam" id="3.40.50.10140:FF:000007">
    <property type="entry name" value="Disease resistance protein (TIR-NBS-LRR class)"/>
    <property type="match status" value="1"/>
</dbReference>
<dbReference type="EMBL" id="JBJKBG010000003">
    <property type="protein sequence ID" value="KAL3746414.1"/>
    <property type="molecule type" value="Genomic_DNA"/>
</dbReference>
<dbReference type="Pfam" id="PF00931">
    <property type="entry name" value="NB-ARC"/>
    <property type="match status" value="1"/>
</dbReference>
<gene>
    <name evidence="6" type="ORF">ACJRO7_015381</name>
</gene>
<evidence type="ECO:0000256" key="1">
    <source>
        <dbReference type="ARBA" id="ARBA00022614"/>
    </source>
</evidence>
<dbReference type="InterPro" id="IPR027417">
    <property type="entry name" value="P-loop_NTPase"/>
</dbReference>
<dbReference type="Proteomes" id="UP001634007">
    <property type="component" value="Unassembled WGS sequence"/>
</dbReference>
<proteinExistence type="predicted"/>
<dbReference type="PROSITE" id="PS51450">
    <property type="entry name" value="LRR"/>
    <property type="match status" value="1"/>
</dbReference>
<dbReference type="GO" id="GO:0051707">
    <property type="term" value="P:response to other organism"/>
    <property type="evidence" value="ECO:0007669"/>
    <property type="project" value="UniProtKB-ARBA"/>
</dbReference>
<dbReference type="PRINTS" id="PR00364">
    <property type="entry name" value="DISEASERSIST"/>
</dbReference>
<dbReference type="PANTHER" id="PTHR11017">
    <property type="entry name" value="LEUCINE-RICH REPEAT-CONTAINING PROTEIN"/>
    <property type="match status" value="1"/>
</dbReference>
<evidence type="ECO:0000313" key="7">
    <source>
        <dbReference type="Proteomes" id="UP001634007"/>
    </source>
</evidence>
<evidence type="ECO:0000313" key="6">
    <source>
        <dbReference type="EMBL" id="KAL3746413.1"/>
    </source>
</evidence>
<dbReference type="Gene3D" id="3.40.50.300">
    <property type="entry name" value="P-loop containing nucleotide triphosphate hydrolases"/>
    <property type="match status" value="1"/>
</dbReference>
<accession>A0ABD3L492</accession>
<dbReference type="InterPro" id="IPR058192">
    <property type="entry name" value="WHD_ROQ1-like"/>
</dbReference>
<dbReference type="Pfam" id="PF23598">
    <property type="entry name" value="LRR_14"/>
    <property type="match status" value="1"/>
</dbReference>
<dbReference type="AlphaFoldDB" id="A0ABD3L492"/>
<evidence type="ECO:0000259" key="5">
    <source>
        <dbReference type="PROSITE" id="PS50104"/>
    </source>
</evidence>
<dbReference type="PROSITE" id="PS50104">
    <property type="entry name" value="TIR"/>
    <property type="match status" value="1"/>
</dbReference>
<dbReference type="InterPro" id="IPR035897">
    <property type="entry name" value="Toll_tir_struct_dom_sf"/>
</dbReference>
<dbReference type="SMART" id="SM00255">
    <property type="entry name" value="TIR"/>
    <property type="match status" value="1"/>
</dbReference>
<dbReference type="InterPro" id="IPR002182">
    <property type="entry name" value="NB-ARC"/>
</dbReference>
<organism evidence="6 7">
    <name type="scientific">Eucalyptus globulus</name>
    <name type="common">Tasmanian blue gum</name>
    <dbReference type="NCBI Taxonomy" id="34317"/>
    <lineage>
        <taxon>Eukaryota</taxon>
        <taxon>Viridiplantae</taxon>
        <taxon>Streptophyta</taxon>
        <taxon>Embryophyta</taxon>
        <taxon>Tracheophyta</taxon>
        <taxon>Spermatophyta</taxon>
        <taxon>Magnoliopsida</taxon>
        <taxon>eudicotyledons</taxon>
        <taxon>Gunneridae</taxon>
        <taxon>Pentapetalae</taxon>
        <taxon>rosids</taxon>
        <taxon>malvids</taxon>
        <taxon>Myrtales</taxon>
        <taxon>Myrtaceae</taxon>
        <taxon>Myrtoideae</taxon>
        <taxon>Eucalypteae</taxon>
        <taxon>Eucalyptus</taxon>
    </lineage>
</organism>
<dbReference type="Gene3D" id="3.40.50.10140">
    <property type="entry name" value="Toll/interleukin-1 receptor homology (TIR) domain"/>
    <property type="match status" value="1"/>
</dbReference>
<keyword evidence="2" id="KW-0677">Repeat</keyword>
<dbReference type="InterPro" id="IPR000157">
    <property type="entry name" value="TIR_dom"/>
</dbReference>
<keyword evidence="4" id="KW-0520">NAD</keyword>
<dbReference type="InterPro" id="IPR042197">
    <property type="entry name" value="Apaf_helical"/>
</dbReference>
<dbReference type="GO" id="GO:0006952">
    <property type="term" value="P:defense response"/>
    <property type="evidence" value="ECO:0007669"/>
    <property type="project" value="UniProtKB-KW"/>
</dbReference>
<evidence type="ECO:0000256" key="4">
    <source>
        <dbReference type="ARBA" id="ARBA00023027"/>
    </source>
</evidence>
<keyword evidence="7" id="KW-1185">Reference proteome</keyword>
<dbReference type="Pfam" id="PF01582">
    <property type="entry name" value="TIR"/>
    <property type="match status" value="1"/>
</dbReference>
<dbReference type="InterPro" id="IPR055414">
    <property type="entry name" value="LRR_R13L4/SHOC2-like"/>
</dbReference>
<evidence type="ECO:0000256" key="2">
    <source>
        <dbReference type="ARBA" id="ARBA00022737"/>
    </source>
</evidence>
<dbReference type="Gene3D" id="1.10.8.430">
    <property type="entry name" value="Helical domain of apoptotic protease-activating factors"/>
    <property type="match status" value="1"/>
</dbReference>
<dbReference type="SUPFAM" id="SSF52540">
    <property type="entry name" value="P-loop containing nucleoside triphosphate hydrolases"/>
    <property type="match status" value="1"/>
</dbReference>
<reference evidence="6 7" key="1">
    <citation type="submission" date="2024-11" db="EMBL/GenBank/DDBJ databases">
        <title>Chromosome-level genome assembly of Eucalyptus globulus Labill. provides insights into its genome evolution.</title>
        <authorList>
            <person name="Li X."/>
        </authorList>
    </citation>
    <scope>NUCLEOTIDE SEQUENCE [LARGE SCALE GENOMIC DNA]</scope>
    <source>
        <strain evidence="6">CL2024</strain>
        <tissue evidence="6">Fresh tender leaves</tissue>
    </source>
</reference>
<dbReference type="SUPFAM" id="SSF52200">
    <property type="entry name" value="Toll/Interleukin receptor TIR domain"/>
    <property type="match status" value="1"/>
</dbReference>
<keyword evidence="1" id="KW-0433">Leucine-rich repeat</keyword>
<dbReference type="InterPro" id="IPR044974">
    <property type="entry name" value="Disease_R_plants"/>
</dbReference>
<sequence>MASLVEILVVVNLFFALTSNPSMEFRIFLVIINLAIFAAGTMRRNRESTSTSSSSPGINYEVFLSFRGGDTRKGFTDHLYDNLTRAGIKVFKDDKELPAGKKIKSELKEAIKRSKISIAIFSKDYASSRSCLMEVEQMWDCRELNGQTIIPIFYDISPFNVKRQAGDFETSFENHKEDGVNAGTIKTWKNVLRQIGGLSGYDRENRYGGHEAELVKEVVRHVKRVLKKDDQFVTDRLVGIDHHAREVMRNLGAAYSDGEVTQVSGEDVRVIGICGMQGFGKTTLAKVVFNKIHKFFDACSFVEDINSKGVERSQQMLISDLQQEEPAPLKSLSEGITKMKNLFNNMKVLIVLDDVREVSQIKALAEELTWFGRGSKIIVTTCRKDVLEIYGDAVEQYKVEPMRDNHALELFHKHAFPPNAPHDVSEYNSLSPDIIKVTGGIPLAVVLLANKFKEKRTTIWKSTLDCLKDHPLDDPVEAAFMESYKCLDEYTKEIFLDIACFFIGKDERIPSYMWQACRYYPPKGIDSLRGLHLLEDGENNELRMHNLLRDFGRKIVERKAVHQRCRFWNHSDALSIVKDGQLNESVQGISLTVEEGGTVRFTCEELGQKSKLRYLKLDGANIRGESKNLLPNLRWLDWRPHGSIPELGNMDLKKLVILDLSESAVTRDSLFLEKVEELKVLNLQGCSQIRASLNFPAPINLELLILEGCNLLHQIGPSISNLKTLSSLNLRKCKLVKQLPQKLGSMNSLKELLIDETGIEKIVFQKGSLENLEILSACDCQQLKDISTIGHLSNLSSLVLDGTANVELPHFFEFPRKLRRLSLRKCTKLGELPTSIGELKQLEVMDLSHTGITKLPSSVKELTNLKTLKMARTFLQKFPEEIMNLPKLEEIDFSLCRSLASKVRFNISGLSSLRILRLQSSYVAGLPRRIGNLSHLQALDILDCNQLHALPELPSSLLSLRWGSEKMGVPDLSYLTNLKELVLKDVMQPKAGRLMSLLNLKTAKIGWITRLPSLETLELSLPTVTYLPRNFSALTQLQKLSLSYMKEPDLTQLPSSSLLTLHLKHCEMQEPKFSSLTYLSELELDNCNIAKIDVLEDLKLLEVLKISQRSSILNLNGLKELRCLRKVQVIPFDPASLSELSECTFELDPCG</sequence>